<dbReference type="Proteomes" id="UP001501480">
    <property type="component" value="Unassembled WGS sequence"/>
</dbReference>
<reference evidence="3 4" key="1">
    <citation type="journal article" date="2019" name="Int. J. Syst. Evol. Microbiol.">
        <title>The Global Catalogue of Microorganisms (GCM) 10K type strain sequencing project: providing services to taxonomists for standard genome sequencing and annotation.</title>
        <authorList>
            <consortium name="The Broad Institute Genomics Platform"/>
            <consortium name="The Broad Institute Genome Sequencing Center for Infectious Disease"/>
            <person name="Wu L."/>
            <person name="Ma J."/>
        </authorList>
    </citation>
    <scope>NUCLEOTIDE SEQUENCE [LARGE SCALE GENOMIC DNA]</scope>
    <source>
        <strain evidence="3 4">JCM 15749</strain>
    </source>
</reference>
<evidence type="ECO:0000313" key="4">
    <source>
        <dbReference type="Proteomes" id="UP001501480"/>
    </source>
</evidence>
<accession>A0ABN2W5I9</accession>
<dbReference type="PROSITE" id="PS50146">
    <property type="entry name" value="DAGK"/>
    <property type="match status" value="1"/>
</dbReference>
<keyword evidence="1" id="KW-1133">Transmembrane helix</keyword>
<dbReference type="InterPro" id="IPR036938">
    <property type="entry name" value="PAP2/HPO_sf"/>
</dbReference>
<evidence type="ECO:0000259" key="2">
    <source>
        <dbReference type="PROSITE" id="PS50146"/>
    </source>
</evidence>
<dbReference type="InterPro" id="IPR045540">
    <property type="entry name" value="YegS/DAGK_C"/>
</dbReference>
<evidence type="ECO:0000313" key="3">
    <source>
        <dbReference type="EMBL" id="GAA2083494.1"/>
    </source>
</evidence>
<dbReference type="Pfam" id="PF19279">
    <property type="entry name" value="YegS_C"/>
    <property type="match status" value="1"/>
</dbReference>
<name>A0ABN2W5I9_9ACTN</name>
<feature type="transmembrane region" description="Helical" evidence="1">
    <location>
        <begin position="15"/>
        <end position="36"/>
    </location>
</feature>
<dbReference type="Gene3D" id="3.40.50.10330">
    <property type="entry name" value="Probable inorganic polyphosphate/atp-NAD kinase, domain 1"/>
    <property type="match status" value="1"/>
</dbReference>
<dbReference type="Gene3D" id="2.60.200.40">
    <property type="match status" value="1"/>
</dbReference>
<dbReference type="Gene3D" id="1.20.144.10">
    <property type="entry name" value="Phosphatidic acid phosphatase type 2/haloperoxidase"/>
    <property type="match status" value="1"/>
</dbReference>
<feature type="transmembrane region" description="Helical" evidence="1">
    <location>
        <begin position="139"/>
        <end position="161"/>
    </location>
</feature>
<proteinExistence type="predicted"/>
<dbReference type="CDD" id="cd03392">
    <property type="entry name" value="PAP2_like_2"/>
    <property type="match status" value="1"/>
</dbReference>
<dbReference type="SUPFAM" id="SSF111331">
    <property type="entry name" value="NAD kinase/diacylglycerol kinase-like"/>
    <property type="match status" value="1"/>
</dbReference>
<keyword evidence="1" id="KW-0472">Membrane</keyword>
<feature type="domain" description="DAGKc" evidence="2">
    <location>
        <begin position="231"/>
        <end position="361"/>
    </location>
</feature>
<feature type="transmembrane region" description="Helical" evidence="1">
    <location>
        <begin position="196"/>
        <end position="216"/>
    </location>
</feature>
<dbReference type="InterPro" id="IPR016064">
    <property type="entry name" value="NAD/diacylglycerol_kinase_sf"/>
</dbReference>
<dbReference type="RefSeq" id="WP_344329477.1">
    <property type="nucleotide sequence ID" value="NZ_BAAAPY010000011.1"/>
</dbReference>
<comment type="caution">
    <text evidence="3">The sequence shown here is derived from an EMBL/GenBank/DDBJ whole genome shotgun (WGS) entry which is preliminary data.</text>
</comment>
<dbReference type="InterPro" id="IPR001206">
    <property type="entry name" value="Diacylglycerol_kinase_cat_dom"/>
</dbReference>
<feature type="transmembrane region" description="Helical" evidence="1">
    <location>
        <begin position="68"/>
        <end position="90"/>
    </location>
</feature>
<dbReference type="InterPro" id="IPR017438">
    <property type="entry name" value="ATP-NAD_kinase_N"/>
</dbReference>
<dbReference type="PANTHER" id="PTHR14969:SF13">
    <property type="entry name" value="AT30094P"/>
    <property type="match status" value="1"/>
</dbReference>
<dbReference type="SMART" id="SM00046">
    <property type="entry name" value="DAGKc"/>
    <property type="match status" value="1"/>
</dbReference>
<evidence type="ECO:0000256" key="1">
    <source>
        <dbReference type="SAM" id="Phobius"/>
    </source>
</evidence>
<feature type="transmembrane region" description="Helical" evidence="1">
    <location>
        <begin position="168"/>
        <end position="190"/>
    </location>
</feature>
<dbReference type="InterPro" id="IPR000326">
    <property type="entry name" value="PAP2/HPO"/>
</dbReference>
<keyword evidence="1" id="KW-0812">Transmembrane</keyword>
<dbReference type="SMART" id="SM00014">
    <property type="entry name" value="acidPPc"/>
    <property type="match status" value="1"/>
</dbReference>
<dbReference type="SUPFAM" id="SSF48317">
    <property type="entry name" value="Acid phosphatase/Vanadium-dependent haloperoxidase"/>
    <property type="match status" value="1"/>
</dbReference>
<dbReference type="EMBL" id="BAAAPY010000011">
    <property type="protein sequence ID" value="GAA2083494.1"/>
    <property type="molecule type" value="Genomic_DNA"/>
</dbReference>
<gene>
    <name evidence="3" type="ORF">GCM10009821_25770</name>
</gene>
<feature type="transmembrane region" description="Helical" evidence="1">
    <location>
        <begin position="97"/>
        <end position="119"/>
    </location>
</feature>
<organism evidence="3 4">
    <name type="scientific">Aeromicrobium halocynthiae</name>
    <dbReference type="NCBI Taxonomy" id="560557"/>
    <lineage>
        <taxon>Bacteria</taxon>
        <taxon>Bacillati</taxon>
        <taxon>Actinomycetota</taxon>
        <taxon>Actinomycetes</taxon>
        <taxon>Propionibacteriales</taxon>
        <taxon>Nocardioidaceae</taxon>
        <taxon>Aeromicrobium</taxon>
    </lineage>
</organism>
<sequence>MSIDPRRAVPGRPGLLLAIIAVLAVVFGLLATAVAVRWAPLIDLDEDVARRAYDAMSQSPATVRVMEVAAAVFSNLSVAVVLGGIAAYAFWRKEWRLGLWVLLSSAVALLGNVLLKLLFSRERPRWDEPLHEIGGYSFPSGHAVGAGMFFTVLVLITIIVTARGWRRWLLLTLWVGLGVFVALSRVLLGVHYLSDITGGLAFGIGLTVALWLLVALDPARLPSELAVLTGTGHRRAAVVLNPAKVGPVEDFKAKVRAAAERADWNEPLWFETTIEDPGYGQATAALEAGVDLIIAAGGDGTVRAVCEEAARTGVAVGIVPHGTGNLLARNLGIPLNSRDALEAAFGGQDKAIDLSRFTTDSGVETSFLVMAGLGMDAMIMTGVNDDLKKRVGWAAYFVSGLKALRFPGAKVTITVDDQEPRTFRARTVVIGNVGFLQAGLPLLPDARIDDGQLDVVVIAPRRFLGWIPIVWRVITRRKRTNDRLDRFTGRRVHISASAPTPMQLDGDPVGEGTEITAEVRPGVLLVRVPVVPVVDPV</sequence>
<dbReference type="PANTHER" id="PTHR14969">
    <property type="entry name" value="SPHINGOSINE-1-PHOSPHATE PHOSPHOHYDROLASE"/>
    <property type="match status" value="1"/>
</dbReference>
<dbReference type="Pfam" id="PF01569">
    <property type="entry name" value="PAP2"/>
    <property type="match status" value="1"/>
</dbReference>
<keyword evidence="4" id="KW-1185">Reference proteome</keyword>
<protein>
    <recommendedName>
        <fullName evidence="2">DAGKc domain-containing protein</fullName>
    </recommendedName>
</protein>
<dbReference type="Pfam" id="PF00781">
    <property type="entry name" value="DAGK_cat"/>
    <property type="match status" value="1"/>
</dbReference>